<accession>A0A6J4LEE4</accession>
<dbReference type="EMBL" id="CADCTQ010000615">
    <property type="protein sequence ID" value="CAA9329477.1"/>
    <property type="molecule type" value="Genomic_DNA"/>
</dbReference>
<evidence type="ECO:0000313" key="1">
    <source>
        <dbReference type="EMBL" id="CAA9329477.1"/>
    </source>
</evidence>
<dbReference type="AlphaFoldDB" id="A0A6J4LEE4"/>
<sequence>MVKTGNGLWRPLAFILWHFPKMALPAGKLTASAQWPSVLRNPLLSFPGTRPAGSASFLPIVLFSEIIGHSRRLQNRSGAVLLRKWQKVMLFLSPDFLIFGNTF</sequence>
<reference evidence="1" key="1">
    <citation type="submission" date="2020-02" db="EMBL/GenBank/DDBJ databases">
        <authorList>
            <person name="Meier V. D."/>
        </authorList>
    </citation>
    <scope>NUCLEOTIDE SEQUENCE</scope>
    <source>
        <strain evidence="1">AVDCRST_MAG56</strain>
    </source>
</reference>
<name>A0A6J4LEE4_9SPHI</name>
<proteinExistence type="predicted"/>
<protein>
    <submittedName>
        <fullName evidence="1">Uncharacterized protein</fullName>
    </submittedName>
</protein>
<organism evidence="1">
    <name type="scientific">uncultured Cytophagales bacterium</name>
    <dbReference type="NCBI Taxonomy" id="158755"/>
    <lineage>
        <taxon>Bacteria</taxon>
        <taxon>Pseudomonadati</taxon>
        <taxon>Bacteroidota</taxon>
        <taxon>Sphingobacteriia</taxon>
        <taxon>Sphingobacteriales</taxon>
        <taxon>environmental samples</taxon>
    </lineage>
</organism>
<gene>
    <name evidence="1" type="ORF">AVDCRST_MAG56-7308</name>
</gene>